<dbReference type="Proteomes" id="UP000250462">
    <property type="component" value="Unassembled WGS sequence"/>
</dbReference>
<sequence>MQYRALGRTGIKVRPYALGAEVLPVAQRYGMGAMVSSPARFRPRPARRGCLRFPGPQPLGTSAA</sequence>
<evidence type="ECO:0000256" key="1">
    <source>
        <dbReference type="SAM" id="MobiDB-lite"/>
    </source>
</evidence>
<gene>
    <name evidence="2" type="ORF">DPM12_06505</name>
</gene>
<proteinExistence type="predicted"/>
<protein>
    <submittedName>
        <fullName evidence="2">Uncharacterized protein</fullName>
    </submittedName>
</protein>
<organism evidence="2 3">
    <name type="scientific">Phytoactinopolyspora halophila</name>
    <dbReference type="NCBI Taxonomy" id="1981511"/>
    <lineage>
        <taxon>Bacteria</taxon>
        <taxon>Bacillati</taxon>
        <taxon>Actinomycetota</taxon>
        <taxon>Actinomycetes</taxon>
        <taxon>Jiangellales</taxon>
        <taxon>Jiangellaceae</taxon>
        <taxon>Phytoactinopolyspora</taxon>
    </lineage>
</organism>
<keyword evidence="3" id="KW-1185">Reference proteome</keyword>
<dbReference type="EMBL" id="QMIG01000003">
    <property type="protein sequence ID" value="RAW17627.1"/>
    <property type="molecule type" value="Genomic_DNA"/>
</dbReference>
<evidence type="ECO:0000313" key="2">
    <source>
        <dbReference type="EMBL" id="RAW17627.1"/>
    </source>
</evidence>
<name>A0A329QZI0_9ACTN</name>
<feature type="region of interest" description="Disordered" evidence="1">
    <location>
        <begin position="45"/>
        <end position="64"/>
    </location>
</feature>
<reference evidence="2 3" key="1">
    <citation type="submission" date="2018-06" db="EMBL/GenBank/DDBJ databases">
        <title>Phytoactinopolyspora halophila sp. nov., a novel halophilic actinomycete isolated from a saline soil in China.</title>
        <authorList>
            <person name="Tang S.-K."/>
        </authorList>
    </citation>
    <scope>NUCLEOTIDE SEQUENCE [LARGE SCALE GENOMIC DNA]</scope>
    <source>
        <strain evidence="2 3">YIM 96934</strain>
    </source>
</reference>
<dbReference type="AlphaFoldDB" id="A0A329QZI0"/>
<accession>A0A329QZI0</accession>
<evidence type="ECO:0000313" key="3">
    <source>
        <dbReference type="Proteomes" id="UP000250462"/>
    </source>
</evidence>
<comment type="caution">
    <text evidence="2">The sequence shown here is derived from an EMBL/GenBank/DDBJ whole genome shotgun (WGS) entry which is preliminary data.</text>
</comment>